<evidence type="ECO:0000256" key="6">
    <source>
        <dbReference type="SAM" id="Phobius"/>
    </source>
</evidence>
<dbReference type="EMBL" id="DS985246">
    <property type="protein sequence ID" value="EDV23823.1"/>
    <property type="molecule type" value="Genomic_DNA"/>
</dbReference>
<sequence>MAIVITNSPAEVRQNNAQRAKLMLSMRRIGKEAVSFVVVGILLLITGGIAFSPARVYLDGVVTYGHCFWVAIPMIVAGAFGIATYNHGNYRRKMVIPHLVFLIASMAASIGGMVILGVNIYHFIQRAQQGHIKSITALGINIAVLIVYVGYFFTGLYCVVVFSRIAKSPHMASMQPEQEQIPFQLTSNQLRIGQQDDLSQPPPSYAELQLHHSDPPPYEQQIDSLQQKDSAA</sequence>
<dbReference type="HOGENOM" id="CLU_1157736_0_0_1"/>
<dbReference type="Pfam" id="PF04103">
    <property type="entry name" value="CD20"/>
    <property type="match status" value="1"/>
</dbReference>
<dbReference type="AlphaFoldDB" id="B3RZC9"/>
<evidence type="ECO:0000256" key="1">
    <source>
        <dbReference type="ARBA" id="ARBA00004141"/>
    </source>
</evidence>
<name>B3RZC9_TRIAD</name>
<protein>
    <recommendedName>
        <fullName evidence="9">MARVEL domain-containing protein</fullName>
    </recommendedName>
</protein>
<feature type="transmembrane region" description="Helical" evidence="6">
    <location>
        <begin position="33"/>
        <end position="51"/>
    </location>
</feature>
<dbReference type="PhylomeDB" id="B3RZC9"/>
<keyword evidence="2 6" id="KW-0812">Transmembrane</keyword>
<feature type="region of interest" description="Disordered" evidence="5">
    <location>
        <begin position="192"/>
        <end position="232"/>
    </location>
</feature>
<evidence type="ECO:0000256" key="5">
    <source>
        <dbReference type="SAM" id="MobiDB-lite"/>
    </source>
</evidence>
<comment type="subcellular location">
    <subcellularLocation>
        <location evidence="1">Membrane</location>
        <topology evidence="1">Multi-pass membrane protein</topology>
    </subcellularLocation>
</comment>
<evidence type="ECO:0000313" key="8">
    <source>
        <dbReference type="Proteomes" id="UP000009022"/>
    </source>
</evidence>
<dbReference type="CTD" id="6754561"/>
<evidence type="ECO:0000256" key="3">
    <source>
        <dbReference type="ARBA" id="ARBA00022989"/>
    </source>
</evidence>
<organism evidence="7 8">
    <name type="scientific">Trichoplax adhaerens</name>
    <name type="common">Trichoplax reptans</name>
    <dbReference type="NCBI Taxonomy" id="10228"/>
    <lineage>
        <taxon>Eukaryota</taxon>
        <taxon>Metazoa</taxon>
        <taxon>Placozoa</taxon>
        <taxon>Uniplacotomia</taxon>
        <taxon>Trichoplacea</taxon>
        <taxon>Trichoplacidae</taxon>
        <taxon>Trichoplax</taxon>
    </lineage>
</organism>
<evidence type="ECO:0008006" key="9">
    <source>
        <dbReference type="Google" id="ProtNLM"/>
    </source>
</evidence>
<dbReference type="InParanoid" id="B3RZC9"/>
<dbReference type="KEGG" id="tad:TRIADDRAFT_57406"/>
<gene>
    <name evidence="7" type="ORF">TRIADDRAFT_57406</name>
</gene>
<keyword evidence="3 6" id="KW-1133">Transmembrane helix</keyword>
<dbReference type="GO" id="GO:0016020">
    <property type="term" value="C:membrane"/>
    <property type="evidence" value="ECO:0007669"/>
    <property type="project" value="UniProtKB-SubCell"/>
</dbReference>
<proteinExistence type="predicted"/>
<dbReference type="GeneID" id="6754561"/>
<evidence type="ECO:0000256" key="4">
    <source>
        <dbReference type="ARBA" id="ARBA00023136"/>
    </source>
</evidence>
<keyword evidence="8" id="KW-1185">Reference proteome</keyword>
<reference evidence="7 8" key="1">
    <citation type="journal article" date="2008" name="Nature">
        <title>The Trichoplax genome and the nature of placozoans.</title>
        <authorList>
            <person name="Srivastava M."/>
            <person name="Begovic E."/>
            <person name="Chapman J."/>
            <person name="Putnam N.H."/>
            <person name="Hellsten U."/>
            <person name="Kawashima T."/>
            <person name="Kuo A."/>
            <person name="Mitros T."/>
            <person name="Salamov A."/>
            <person name="Carpenter M.L."/>
            <person name="Signorovitch A.Y."/>
            <person name="Moreno M.A."/>
            <person name="Kamm K."/>
            <person name="Grimwood J."/>
            <person name="Schmutz J."/>
            <person name="Shapiro H."/>
            <person name="Grigoriev I.V."/>
            <person name="Buss L.W."/>
            <person name="Schierwater B."/>
            <person name="Dellaporta S.L."/>
            <person name="Rokhsar D.S."/>
        </authorList>
    </citation>
    <scope>NUCLEOTIDE SEQUENCE [LARGE SCALE GENOMIC DNA]</scope>
    <source>
        <strain evidence="7 8">Grell-BS-1999</strain>
    </source>
</reference>
<accession>B3RZC9</accession>
<evidence type="ECO:0000256" key="2">
    <source>
        <dbReference type="ARBA" id="ARBA00022692"/>
    </source>
</evidence>
<dbReference type="InterPro" id="IPR007237">
    <property type="entry name" value="CD20-like"/>
</dbReference>
<dbReference type="RefSeq" id="XP_002113349.1">
    <property type="nucleotide sequence ID" value="XM_002113313.1"/>
</dbReference>
<feature type="transmembrane region" description="Helical" evidence="6">
    <location>
        <begin position="63"/>
        <end position="83"/>
    </location>
</feature>
<dbReference type="Proteomes" id="UP000009022">
    <property type="component" value="Unassembled WGS sequence"/>
</dbReference>
<keyword evidence="4 6" id="KW-0472">Membrane</keyword>
<feature type="transmembrane region" description="Helical" evidence="6">
    <location>
        <begin position="138"/>
        <end position="162"/>
    </location>
</feature>
<feature type="compositionally biased region" description="Polar residues" evidence="5">
    <location>
        <begin position="221"/>
        <end position="232"/>
    </location>
</feature>
<feature type="transmembrane region" description="Helical" evidence="6">
    <location>
        <begin position="95"/>
        <end position="118"/>
    </location>
</feature>
<evidence type="ECO:0000313" key="7">
    <source>
        <dbReference type="EMBL" id="EDV23823.1"/>
    </source>
</evidence>